<organismHost>
    <name type="scientific">Mus musculus</name>
    <name type="common">Mouse</name>
    <dbReference type="NCBI Taxonomy" id="10090"/>
</organismHost>
<sequence>MVLVPLVKLFLIMFVSERAVTILNPNRDPDDAHLVNLDDFQFTFTMEFEVTVTRSGFHKRTISVDNGRPVVVWDIGDKDPKICKICPAVSSINIEYLFLDIQKMRLNNLLAQSLRDTQRICVRYACLFSRFNVQCDVYHTTDTVRVTYTYQTGKINIQGSGSFPTSNAKEFGTYMLRNRVQEIKNTWRPTVQKLKQLAYMTATEVEFWYNTTGLTTCVVTSRSNVPFTVELSLNTNNSVLVTDESTVDCQLVTVKAPGSHAQRCYVTSSLGWKGVVTPPSQYRTKRVPVNISSSKWTGIVNWKGNVNRSTASHLPNLPILILCVVFMRLVV</sequence>
<dbReference type="InterPro" id="IPR021073">
    <property type="entry name" value="MuHV-1_M157"/>
</dbReference>
<protein>
    <submittedName>
        <fullName evidence="1">M157 protein</fullName>
    </submittedName>
</protein>
<proteinExistence type="predicted"/>
<gene>
    <name evidence="1" type="primary">m157</name>
</gene>
<dbReference type="EMBL" id="HE610453">
    <property type="protein sequence ID" value="CCE56987.1"/>
    <property type="molecule type" value="Genomic_DNA"/>
</dbReference>
<dbReference type="Pfam" id="PF11624">
    <property type="entry name" value="M157"/>
    <property type="match status" value="1"/>
</dbReference>
<dbReference type="Gene3D" id="3.30.500.30">
    <property type="match status" value="1"/>
</dbReference>
<name>H2A218_MUHV1</name>
<dbReference type="Proteomes" id="UP000168535">
    <property type="component" value="Segment"/>
</dbReference>
<evidence type="ECO:0000313" key="1">
    <source>
        <dbReference type="EMBL" id="CCE56987.1"/>
    </source>
</evidence>
<accession>H2A218</accession>
<reference evidence="1 2" key="1">
    <citation type="journal article" date="2013" name="Virology">
        <title>The genome of murine cytomegalovirus is shaped by purifying selection and extensive recombination.</title>
        <authorList>
            <person name="Smith L.M."/>
            <person name="McWhorter A.R."/>
            <person name="Shellam G.R."/>
            <person name="Redwood A.J."/>
        </authorList>
    </citation>
    <scope>NUCLEOTIDE SEQUENCE [LARGE SCALE GENOMIC DNA]</scope>
    <source>
        <strain evidence="1">C4C</strain>
    </source>
</reference>
<evidence type="ECO:0000313" key="2">
    <source>
        <dbReference type="Proteomes" id="UP000168535"/>
    </source>
</evidence>
<organism evidence="1 2">
    <name type="scientific">Murid herpesvirus 1</name>
    <name type="common">MuHV-1</name>
    <name type="synonym">Mouse cytomegalovirus</name>
    <dbReference type="NCBI Taxonomy" id="10366"/>
    <lineage>
        <taxon>Viruses</taxon>
        <taxon>Duplodnaviria</taxon>
        <taxon>Heunggongvirae</taxon>
        <taxon>Peploviricota</taxon>
        <taxon>Herviviricetes</taxon>
        <taxon>Herpesvirales</taxon>
        <taxon>Orthoherpesviridae</taxon>
        <taxon>Betaherpesvirinae</taxon>
        <taxon>Muromegalovirus</taxon>
        <taxon>Muromegalovirus muridbeta1</taxon>
    </lineage>
</organism>
<dbReference type="Gene3D" id="2.60.40.2530">
    <property type="match status" value="1"/>
</dbReference>